<dbReference type="Proteomes" id="UP000007062">
    <property type="component" value="Chromosome 2L"/>
</dbReference>
<organism evidence="3 4">
    <name type="scientific">Anopheles gambiae</name>
    <name type="common">African malaria mosquito</name>
    <dbReference type="NCBI Taxonomy" id="7165"/>
    <lineage>
        <taxon>Eukaryota</taxon>
        <taxon>Metazoa</taxon>
        <taxon>Ecdysozoa</taxon>
        <taxon>Arthropoda</taxon>
        <taxon>Hexapoda</taxon>
        <taxon>Insecta</taxon>
        <taxon>Pterygota</taxon>
        <taxon>Neoptera</taxon>
        <taxon>Endopterygota</taxon>
        <taxon>Diptera</taxon>
        <taxon>Nematocera</taxon>
        <taxon>Culicoidea</taxon>
        <taxon>Culicidae</taxon>
        <taxon>Anophelinae</taxon>
        <taxon>Anopheles</taxon>
    </lineage>
</organism>
<evidence type="ECO:0000256" key="2">
    <source>
        <dbReference type="ARBA" id="ARBA00022737"/>
    </source>
</evidence>
<dbReference type="Gene3D" id="3.80.10.10">
    <property type="entry name" value="Ribonuclease Inhibitor"/>
    <property type="match status" value="2"/>
</dbReference>
<dbReference type="SMART" id="SM00369">
    <property type="entry name" value="LRR_TYP"/>
    <property type="match status" value="8"/>
</dbReference>
<dbReference type="InterPro" id="IPR003591">
    <property type="entry name" value="Leu-rich_rpt_typical-subtyp"/>
</dbReference>
<keyword evidence="2" id="KW-0677">Repeat</keyword>
<dbReference type="PANTHER" id="PTHR45712">
    <property type="entry name" value="AGAP008170-PA"/>
    <property type="match status" value="1"/>
</dbReference>
<dbReference type="AlphaFoldDB" id="A0A1S4GV63"/>
<dbReference type="SUPFAM" id="SSF52058">
    <property type="entry name" value="L domain-like"/>
    <property type="match status" value="1"/>
</dbReference>
<dbReference type="Pfam" id="PF13855">
    <property type="entry name" value="LRR_8"/>
    <property type="match status" value="2"/>
</dbReference>
<dbReference type="PANTHER" id="PTHR45712:SF22">
    <property type="entry name" value="INSULIN-LIKE GROWTH FACTOR-BINDING PROTEIN COMPLEX ACID LABILE SUBUNIT"/>
    <property type="match status" value="1"/>
</dbReference>
<dbReference type="InterPro" id="IPR050333">
    <property type="entry name" value="SLRP"/>
</dbReference>
<sequence>MHLCDELCVGGVRFDGCSIPIVNMTTDGGAKLRKAFEVAKEVTIGKMIVSISPSGPFLQRFASFVDLVIYDIYREATFHVPDGNTIGGITIWNAPDMRAFIAGSNTYLESLDISQCSLDRLPQTLPLMTRLQRVSLTWCKLTVLRLDMLTENQNLKNLDLSYNQIRQLIPVSRRPARMLSIEILYLAGNLVERLDMAVFVAMPLLSEIYITDNRIVTLDVSAPIGLPNLSDLYLGYNKLVSLDLRNLTLPKLETFSFDLNALTQMPILPRPLPKFYYISLSANNLTKLDMSYFRPYPNLRRIYLNSNQITTVRASSPVRLPLVHLQLTDNKITTFNITGWDMPNITMLNLDGNRLTLVPPVFDRYPKVNVIMDRNPLSCDALVPFKDRLKNEQLQKEQKYSYSKCTTTSSIQVDETKKVCCDK</sequence>
<dbReference type="HOGENOM" id="CLU_051559_0_0_1"/>
<evidence type="ECO:0000256" key="1">
    <source>
        <dbReference type="ARBA" id="ARBA00022614"/>
    </source>
</evidence>
<reference evidence="3 4" key="1">
    <citation type="journal article" date="2002" name="Science">
        <title>The genome sequence of the malaria mosquito Anopheles gambiae.</title>
        <authorList>
            <person name="Holt R.A."/>
            <person name="Subramanian G.M."/>
            <person name="Halpern A."/>
            <person name="Sutton G.G."/>
            <person name="Charlab R."/>
            <person name="Nusskern D.R."/>
            <person name="Wincker P."/>
            <person name="Clark A.G."/>
            <person name="Ribeiro J.M."/>
            <person name="Wides R."/>
            <person name="Salzberg S.L."/>
            <person name="Loftus B."/>
            <person name="Yandell M."/>
            <person name="Majoros W.H."/>
            <person name="Rusch D.B."/>
            <person name="Lai Z."/>
            <person name="Kraft C.L."/>
            <person name="Abril J.F."/>
            <person name="Anthouard V."/>
            <person name="Arensburger P."/>
            <person name="Atkinson P.W."/>
            <person name="Baden H."/>
            <person name="de Berardinis V."/>
            <person name="Baldwin D."/>
            <person name="Benes V."/>
            <person name="Biedler J."/>
            <person name="Blass C."/>
            <person name="Bolanos R."/>
            <person name="Boscus D."/>
            <person name="Barnstead M."/>
            <person name="Cai S."/>
            <person name="Center A."/>
            <person name="Chaturverdi K."/>
            <person name="Christophides G.K."/>
            <person name="Chrystal M.A."/>
            <person name="Clamp M."/>
            <person name="Cravchik A."/>
            <person name="Curwen V."/>
            <person name="Dana A."/>
            <person name="Delcher A."/>
            <person name="Dew I."/>
            <person name="Evans C.A."/>
            <person name="Flanigan M."/>
            <person name="Grundschober-Freimoser A."/>
            <person name="Friedli L."/>
            <person name="Gu Z."/>
            <person name="Guan P."/>
            <person name="Guigo R."/>
            <person name="Hillenmeyer M.E."/>
            <person name="Hladun S.L."/>
            <person name="Hogan J.R."/>
            <person name="Hong Y.S."/>
            <person name="Hoover J."/>
            <person name="Jaillon O."/>
            <person name="Ke Z."/>
            <person name="Kodira C."/>
            <person name="Kokoza E."/>
            <person name="Koutsos A."/>
            <person name="Letunic I."/>
            <person name="Levitsky A."/>
            <person name="Liang Y."/>
            <person name="Lin J.J."/>
            <person name="Lobo N.F."/>
            <person name="Lopez J.R."/>
            <person name="Malek J.A."/>
            <person name="McIntosh T.C."/>
            <person name="Meister S."/>
            <person name="Miller J."/>
            <person name="Mobarry C."/>
            <person name="Mongin E."/>
            <person name="Murphy S.D."/>
            <person name="O'Brochta D.A."/>
            <person name="Pfannkoch C."/>
            <person name="Qi R."/>
            <person name="Regier M.A."/>
            <person name="Remington K."/>
            <person name="Shao H."/>
            <person name="Sharakhova M.V."/>
            <person name="Sitter C.D."/>
            <person name="Shetty J."/>
            <person name="Smith T.J."/>
            <person name="Strong R."/>
            <person name="Sun J."/>
            <person name="Thomasova D."/>
            <person name="Ton L.Q."/>
            <person name="Topalis P."/>
            <person name="Tu Z."/>
            <person name="Unger M.F."/>
            <person name="Walenz B."/>
            <person name="Wang A."/>
            <person name="Wang J."/>
            <person name="Wang M."/>
            <person name="Wang X."/>
            <person name="Woodford K.J."/>
            <person name="Wortman J.R."/>
            <person name="Wu M."/>
            <person name="Yao A."/>
            <person name="Zdobnov E.M."/>
            <person name="Zhang H."/>
            <person name="Zhao Q."/>
            <person name="Zhao S."/>
            <person name="Zhu S.C."/>
            <person name="Zhimulev I."/>
            <person name="Coluzzi M."/>
            <person name="della Torre A."/>
            <person name="Roth C.W."/>
            <person name="Louis C."/>
            <person name="Kalush F."/>
            <person name="Mural R.J."/>
            <person name="Myers E.W."/>
            <person name="Adams M.D."/>
            <person name="Smith H.O."/>
            <person name="Broder S."/>
            <person name="Gardner M.J."/>
            <person name="Fraser C.M."/>
            <person name="Birney E."/>
            <person name="Bork P."/>
            <person name="Brey P.T."/>
            <person name="Venter J.C."/>
            <person name="Weissenbach J."/>
            <person name="Kafatos F.C."/>
            <person name="Collins F.H."/>
            <person name="Hoffman S.L."/>
        </authorList>
    </citation>
    <scope>NUCLEOTIDE SEQUENCE [LARGE SCALE GENOMIC DNA]</scope>
    <source>
        <strain evidence="3 4">PEST</strain>
    </source>
</reference>
<name>A0A1S4GV63_ANOGA</name>
<dbReference type="Pfam" id="PF00560">
    <property type="entry name" value="LRR_1"/>
    <property type="match status" value="1"/>
</dbReference>
<dbReference type="EMBL" id="AAAB01008807">
    <property type="status" value="NOT_ANNOTATED_CDS"/>
    <property type="molecule type" value="Genomic_DNA"/>
</dbReference>
<dbReference type="VEuPathDB" id="VectorBase:AGAMI1_006227"/>
<dbReference type="EnsemblMetazoa" id="AGAP007464-RA">
    <property type="protein sequence ID" value="AGAP007464-PA"/>
    <property type="gene ID" value="AGAP007464"/>
</dbReference>
<dbReference type="InterPro" id="IPR001611">
    <property type="entry name" value="Leu-rich_rpt"/>
</dbReference>
<dbReference type="InterPro" id="IPR032675">
    <property type="entry name" value="LRR_dom_sf"/>
</dbReference>
<evidence type="ECO:0000313" key="4">
    <source>
        <dbReference type="Proteomes" id="UP000007062"/>
    </source>
</evidence>
<reference evidence="3" key="3">
    <citation type="submission" date="2021-01" db="UniProtKB">
        <authorList>
            <consortium name="EnsemblMetazoa"/>
        </authorList>
    </citation>
    <scope>IDENTIFICATION</scope>
    <source>
        <strain evidence="3">PEST</strain>
    </source>
</reference>
<reference evidence="3 4" key="2">
    <citation type="journal article" date="2004" name="Trends Parasitol.">
        <title>The Anopheles gambiae genome: an update.</title>
        <authorList>
            <person name="Mongin E."/>
            <person name="Louis C."/>
            <person name="Holt R.A."/>
            <person name="Birney E."/>
            <person name="Collins F.H."/>
        </authorList>
    </citation>
    <scope>NUCLEOTIDE SEQUENCE [LARGE SCALE GENOMIC DNA]</scope>
    <source>
        <strain evidence="3 4">PEST</strain>
    </source>
</reference>
<dbReference type="PROSITE" id="PS51450">
    <property type="entry name" value="LRR"/>
    <property type="match status" value="1"/>
</dbReference>
<accession>A0A1S4GV63</accession>
<keyword evidence="1" id="KW-0433">Leucine-rich repeat</keyword>
<evidence type="ECO:0000313" key="3">
    <source>
        <dbReference type="EnsemblMetazoa" id="AGAP007464-PA"/>
    </source>
</evidence>
<keyword evidence="4" id="KW-1185">Reference proteome</keyword>
<protein>
    <submittedName>
        <fullName evidence="3">Uncharacterized protein</fullName>
    </submittedName>
</protein>
<proteinExistence type="predicted"/>